<evidence type="ECO:0000259" key="2">
    <source>
        <dbReference type="PROSITE" id="PS50157"/>
    </source>
</evidence>
<evidence type="ECO:0000256" key="1">
    <source>
        <dbReference type="PROSITE-ProRule" id="PRU00042"/>
    </source>
</evidence>
<reference evidence="3 4" key="1">
    <citation type="journal article" date="2011" name="Cell">
        <title>The monarch butterfly genome yields insights into long-distance migration.</title>
        <authorList>
            <person name="Zhan S."/>
            <person name="Merlin C."/>
            <person name="Boore J.L."/>
            <person name="Reppert S.M."/>
        </authorList>
    </citation>
    <scope>NUCLEOTIDE SEQUENCE [LARGE SCALE GENOMIC DNA]</scope>
    <source>
        <strain evidence="3">F-2</strain>
    </source>
</reference>
<dbReference type="EMBL" id="AGBW02011352">
    <property type="protein sequence ID" value="OWR46793.1"/>
    <property type="molecule type" value="Genomic_DNA"/>
</dbReference>
<keyword evidence="1" id="KW-0479">Metal-binding</keyword>
<feature type="domain" description="C2H2-type" evidence="2">
    <location>
        <begin position="1"/>
        <end position="24"/>
    </location>
</feature>
<dbReference type="InterPro" id="IPR013087">
    <property type="entry name" value="Znf_C2H2_type"/>
</dbReference>
<accession>A0A212EZ74</accession>
<protein>
    <submittedName>
        <fullName evidence="3">Zinc finger protein 710</fullName>
    </submittedName>
</protein>
<proteinExistence type="predicted"/>
<dbReference type="SUPFAM" id="SSF57667">
    <property type="entry name" value="beta-beta-alpha zinc fingers"/>
    <property type="match status" value="1"/>
</dbReference>
<dbReference type="SMART" id="SM00355">
    <property type="entry name" value="ZnF_C2H2"/>
    <property type="match status" value="3"/>
</dbReference>
<feature type="domain" description="C2H2-type" evidence="2">
    <location>
        <begin position="58"/>
        <end position="77"/>
    </location>
</feature>
<dbReference type="Proteomes" id="UP000007151">
    <property type="component" value="Unassembled WGS sequence"/>
</dbReference>
<keyword evidence="1" id="KW-0863">Zinc-finger</keyword>
<keyword evidence="1" id="KW-0862">Zinc</keyword>
<dbReference type="InterPro" id="IPR036236">
    <property type="entry name" value="Znf_C2H2_sf"/>
</dbReference>
<dbReference type="GO" id="GO:0008270">
    <property type="term" value="F:zinc ion binding"/>
    <property type="evidence" value="ECO:0007669"/>
    <property type="project" value="UniProtKB-KW"/>
</dbReference>
<sequence>YECIECGKRTNNLYPLLKHYNDNHGLIQLEFSCKTCDYKTDKYRVFRYHLEKHRQSNVECDLCGKTFVNNNGLKTHL</sequence>
<dbReference type="PROSITE" id="PS50157">
    <property type="entry name" value="ZINC_FINGER_C2H2_2"/>
    <property type="match status" value="2"/>
</dbReference>
<dbReference type="KEGG" id="dpl:KGM_214613B"/>
<dbReference type="InParanoid" id="A0A212EZ74"/>
<gene>
    <name evidence="3" type="ORF">KGM_214613B</name>
</gene>
<keyword evidence="4" id="KW-1185">Reference proteome</keyword>
<evidence type="ECO:0000313" key="3">
    <source>
        <dbReference type="EMBL" id="OWR46793.1"/>
    </source>
</evidence>
<dbReference type="Pfam" id="PF00096">
    <property type="entry name" value="zf-C2H2"/>
    <property type="match status" value="1"/>
</dbReference>
<organism evidence="3 4">
    <name type="scientific">Danaus plexippus plexippus</name>
    <dbReference type="NCBI Taxonomy" id="278856"/>
    <lineage>
        <taxon>Eukaryota</taxon>
        <taxon>Metazoa</taxon>
        <taxon>Ecdysozoa</taxon>
        <taxon>Arthropoda</taxon>
        <taxon>Hexapoda</taxon>
        <taxon>Insecta</taxon>
        <taxon>Pterygota</taxon>
        <taxon>Neoptera</taxon>
        <taxon>Endopterygota</taxon>
        <taxon>Lepidoptera</taxon>
        <taxon>Glossata</taxon>
        <taxon>Ditrysia</taxon>
        <taxon>Papilionoidea</taxon>
        <taxon>Nymphalidae</taxon>
        <taxon>Danainae</taxon>
        <taxon>Danaini</taxon>
        <taxon>Danaina</taxon>
        <taxon>Danaus</taxon>
        <taxon>Danaus</taxon>
    </lineage>
</organism>
<dbReference type="Gene3D" id="3.30.160.60">
    <property type="entry name" value="Classic Zinc Finger"/>
    <property type="match status" value="1"/>
</dbReference>
<comment type="caution">
    <text evidence="3">The sequence shown here is derived from an EMBL/GenBank/DDBJ whole genome shotgun (WGS) entry which is preliminary data.</text>
</comment>
<evidence type="ECO:0000313" key="4">
    <source>
        <dbReference type="Proteomes" id="UP000007151"/>
    </source>
</evidence>
<feature type="non-terminal residue" evidence="3">
    <location>
        <position position="1"/>
    </location>
</feature>
<name>A0A212EZ74_DANPL</name>
<dbReference type="AlphaFoldDB" id="A0A212EZ74"/>